<dbReference type="Ensembl" id="ENSPNYT00000021336.1">
    <property type="protein sequence ID" value="ENSPNYP00000020832.1"/>
    <property type="gene ID" value="ENSPNYG00000015755.1"/>
</dbReference>
<feature type="region of interest" description="Disordered" evidence="1">
    <location>
        <begin position="524"/>
        <end position="561"/>
    </location>
</feature>
<evidence type="ECO:0000313" key="2">
    <source>
        <dbReference type="Ensembl" id="ENSPNYP00000020832.1"/>
    </source>
</evidence>
<proteinExistence type="predicted"/>
<feature type="region of interest" description="Disordered" evidence="1">
    <location>
        <begin position="391"/>
        <end position="454"/>
    </location>
</feature>
<dbReference type="GO" id="GO:0006974">
    <property type="term" value="P:DNA damage response"/>
    <property type="evidence" value="ECO:0007669"/>
    <property type="project" value="TreeGrafter"/>
</dbReference>
<dbReference type="GO" id="GO:0043596">
    <property type="term" value="C:nuclear replication fork"/>
    <property type="evidence" value="ECO:0007669"/>
    <property type="project" value="TreeGrafter"/>
</dbReference>
<dbReference type="PANTHER" id="PTHR16434">
    <property type="entry name" value="EWING'S TUMOR-ASSOCIATED ANTIGEN 1 ETAA1"/>
    <property type="match status" value="1"/>
</dbReference>
<feature type="compositionally biased region" description="Polar residues" evidence="1">
    <location>
        <begin position="257"/>
        <end position="266"/>
    </location>
</feature>
<dbReference type="InterPro" id="IPR029406">
    <property type="entry name" value="ETAA1"/>
</dbReference>
<dbReference type="Pfam" id="PF15350">
    <property type="entry name" value="ETAA1"/>
    <property type="match status" value="1"/>
</dbReference>
<feature type="region of interest" description="Disordered" evidence="1">
    <location>
        <begin position="688"/>
        <end position="708"/>
    </location>
</feature>
<name>A0A3B4GCY6_9CICH</name>
<organism evidence="2">
    <name type="scientific">Pundamilia nyererei</name>
    <dbReference type="NCBI Taxonomy" id="303518"/>
    <lineage>
        <taxon>Eukaryota</taxon>
        <taxon>Metazoa</taxon>
        <taxon>Chordata</taxon>
        <taxon>Craniata</taxon>
        <taxon>Vertebrata</taxon>
        <taxon>Euteleostomi</taxon>
        <taxon>Actinopterygii</taxon>
        <taxon>Neopterygii</taxon>
        <taxon>Teleostei</taxon>
        <taxon>Neoteleostei</taxon>
        <taxon>Acanthomorphata</taxon>
        <taxon>Ovalentaria</taxon>
        <taxon>Cichlomorphae</taxon>
        <taxon>Cichliformes</taxon>
        <taxon>Cichlidae</taxon>
        <taxon>African cichlids</taxon>
        <taxon>Pseudocrenilabrinae</taxon>
        <taxon>Haplochromini</taxon>
        <taxon>Pundamilia</taxon>
    </lineage>
</organism>
<evidence type="ECO:0000256" key="1">
    <source>
        <dbReference type="SAM" id="MobiDB-lite"/>
    </source>
</evidence>
<feature type="region of interest" description="Disordered" evidence="1">
    <location>
        <begin position="257"/>
        <end position="301"/>
    </location>
</feature>
<dbReference type="GeneTree" id="ENSGT00390000009597"/>
<feature type="compositionally biased region" description="Basic residues" evidence="1">
    <location>
        <begin position="28"/>
        <end position="37"/>
    </location>
</feature>
<dbReference type="GO" id="GO:2000001">
    <property type="term" value="P:regulation of DNA damage checkpoint"/>
    <property type="evidence" value="ECO:0007669"/>
    <property type="project" value="TreeGrafter"/>
</dbReference>
<dbReference type="GO" id="GO:0043539">
    <property type="term" value="F:protein serine/threonine kinase activator activity"/>
    <property type="evidence" value="ECO:0007669"/>
    <property type="project" value="TreeGrafter"/>
</dbReference>
<protein>
    <submittedName>
        <fullName evidence="2">Ewing's tumor-associated antigen 1 homolog</fullName>
    </submittedName>
</protein>
<feature type="compositionally biased region" description="Basic and acidic residues" evidence="1">
    <location>
        <begin position="40"/>
        <end position="56"/>
    </location>
</feature>
<dbReference type="GO" id="GO:0031297">
    <property type="term" value="P:replication fork processing"/>
    <property type="evidence" value="ECO:0007669"/>
    <property type="project" value="TreeGrafter"/>
</dbReference>
<feature type="compositionally biased region" description="Polar residues" evidence="1">
    <location>
        <begin position="276"/>
        <end position="299"/>
    </location>
</feature>
<sequence length="708" mass="76512">MSGSRLKLGPLAAVMGTPLEEQQAAKPRANRLSRSSRQRLGSEQDSPRSQRAEFKTPTRIPRFRHTGSVCGESPHNESDFQQDIIWDATSPSPNRRGKRGKTRPAGAVSISEIVNRIAPKHGRPEDTDPTLQQWIGDSAAIPCTPDVQLPKPKKKSPRPNAVDDLLKLAKQFDFNMFRQDEEEAEDVHQQSLELLSEDILDFENGLEIEVSPSLPGSRLPAASVVAGTGVQLLPDQHMDDDLDFLFDGPTQYVSGNLSQASAQSQVKPPREASGKPSVSSRGPTSAVSTPHGSGTSACNDFQDDWGDDDLLNDSLVLEMTQNPLKFASPKLCSTQKPAGQARYQREADTAVGLGQSAAPKVEKENVRPRATFLLEPNPAFSVDRIQNARREVGYSSNPAGRDAVQGGASSRHARQTCWSNSVKLDLQKPPSDQKRTSAGTCRAAASQTTNAPNFPQKAGVSFHSAPPADGNFLDDDLDAFFLSEPVWDDLADDELLCEMCEDLESQIQGVAEKRAPLIGQIPNQSAALRPTGRTGRDDRILQPEAPPPTGTGKAAGSSLAGGSASSVAVKVNETLRFTGKKMVSGSTVESACLQASRRVQWTAALQRAPQQHAIKDQFAFKRPTDPVSTATDDGKSTIGRGEVSCVFVGVKRFRGFGAVCVTLTDFSLSAVRGKCSPAEIERKKQQAMERRRQRLQAAQSLRDVTAPL</sequence>
<accession>A0A3B4GCY6</accession>
<feature type="region of interest" description="Disordered" evidence="1">
    <location>
        <begin position="1"/>
        <end position="161"/>
    </location>
</feature>
<feature type="compositionally biased region" description="Low complexity" evidence="1">
    <location>
        <begin position="550"/>
        <end position="561"/>
    </location>
</feature>
<dbReference type="AlphaFoldDB" id="A0A3B4GCY6"/>
<dbReference type="PANTHER" id="PTHR16434:SF4">
    <property type="entry name" value="ETAA1 ACTIVATOR OF ATR KINASE"/>
    <property type="match status" value="1"/>
</dbReference>
<reference evidence="2" key="1">
    <citation type="submission" date="2023-09" db="UniProtKB">
        <authorList>
            <consortium name="Ensembl"/>
        </authorList>
    </citation>
    <scope>IDENTIFICATION</scope>
</reference>